<organism evidence="1">
    <name type="scientific">marine sediment metagenome</name>
    <dbReference type="NCBI Taxonomy" id="412755"/>
    <lineage>
        <taxon>unclassified sequences</taxon>
        <taxon>metagenomes</taxon>
        <taxon>ecological metagenomes</taxon>
    </lineage>
</organism>
<sequence>FQHILEFVKRFGFPPRGTPPGPGPRIPGFQKGGTVMVGEGGPEIVRLPLGSTVFPSGVSPPPAGDNISLVFNVNGTGRDAAQQIKRIIMRELKVIRQFGAV</sequence>
<reference evidence="1" key="1">
    <citation type="journal article" date="2015" name="Nature">
        <title>Complex archaea that bridge the gap between prokaryotes and eukaryotes.</title>
        <authorList>
            <person name="Spang A."/>
            <person name="Saw J.H."/>
            <person name="Jorgensen S.L."/>
            <person name="Zaremba-Niedzwiedzka K."/>
            <person name="Martijn J."/>
            <person name="Lind A.E."/>
            <person name="van Eijk R."/>
            <person name="Schleper C."/>
            <person name="Guy L."/>
            <person name="Ettema T.J."/>
        </authorList>
    </citation>
    <scope>NUCLEOTIDE SEQUENCE</scope>
</reference>
<feature type="non-terminal residue" evidence="1">
    <location>
        <position position="1"/>
    </location>
</feature>
<accession>A0A0F9J629</accession>
<comment type="caution">
    <text evidence="1">The sequence shown here is derived from an EMBL/GenBank/DDBJ whole genome shotgun (WGS) entry which is preliminary data.</text>
</comment>
<evidence type="ECO:0000313" key="1">
    <source>
        <dbReference type="EMBL" id="KKM27839.1"/>
    </source>
</evidence>
<proteinExistence type="predicted"/>
<protein>
    <submittedName>
        <fullName evidence="1">Uncharacterized protein</fullName>
    </submittedName>
</protein>
<dbReference type="AlphaFoldDB" id="A0A0F9J629"/>
<dbReference type="EMBL" id="LAZR01012247">
    <property type="protein sequence ID" value="KKM27839.1"/>
    <property type="molecule type" value="Genomic_DNA"/>
</dbReference>
<gene>
    <name evidence="1" type="ORF">LCGC14_1570660</name>
</gene>
<name>A0A0F9J629_9ZZZZ</name>